<dbReference type="Gene3D" id="1.10.1380.10">
    <property type="entry name" value="Neutral endopeptidase , domain2"/>
    <property type="match status" value="1"/>
</dbReference>
<dbReference type="AlphaFoldDB" id="A0A0M9VPS2"/>
<dbReference type="InterPro" id="IPR008753">
    <property type="entry name" value="Peptidase_M13_N"/>
</dbReference>
<dbReference type="GO" id="GO:0046872">
    <property type="term" value="F:metal ion binding"/>
    <property type="evidence" value="ECO:0007669"/>
    <property type="project" value="UniProtKB-KW"/>
</dbReference>
<dbReference type="OrthoDB" id="6475849at2759"/>
<dbReference type="InterPro" id="IPR000718">
    <property type="entry name" value="Peptidase_M13"/>
</dbReference>
<dbReference type="GO" id="GO:0005886">
    <property type="term" value="C:plasma membrane"/>
    <property type="evidence" value="ECO:0007669"/>
    <property type="project" value="TreeGrafter"/>
</dbReference>
<dbReference type="CDD" id="cd08662">
    <property type="entry name" value="M13"/>
    <property type="match status" value="1"/>
</dbReference>
<dbReference type="Pfam" id="PF05649">
    <property type="entry name" value="Peptidase_M13_N"/>
    <property type="match status" value="1"/>
</dbReference>
<evidence type="ECO:0000256" key="7">
    <source>
        <dbReference type="ARBA" id="ARBA00023049"/>
    </source>
</evidence>
<evidence type="ECO:0000256" key="8">
    <source>
        <dbReference type="SAM" id="MobiDB-lite"/>
    </source>
</evidence>
<dbReference type="PROSITE" id="PS51885">
    <property type="entry name" value="NEPRILYSIN"/>
    <property type="match status" value="1"/>
</dbReference>
<dbReference type="Proteomes" id="UP000037751">
    <property type="component" value="Unassembled WGS sequence"/>
</dbReference>
<dbReference type="Gene3D" id="3.40.390.10">
    <property type="entry name" value="Collagenase (Catalytic Domain)"/>
    <property type="match status" value="1"/>
</dbReference>
<gene>
    <name evidence="12" type="ORF">Malapachy_0742</name>
</gene>
<keyword evidence="6" id="KW-0862">Zinc</keyword>
<evidence type="ECO:0000256" key="1">
    <source>
        <dbReference type="ARBA" id="ARBA00001947"/>
    </source>
</evidence>
<dbReference type="GO" id="GO:0004222">
    <property type="term" value="F:metalloendopeptidase activity"/>
    <property type="evidence" value="ECO:0007669"/>
    <property type="project" value="InterPro"/>
</dbReference>
<evidence type="ECO:0000313" key="12">
    <source>
        <dbReference type="EMBL" id="KOS14702.1"/>
    </source>
</evidence>
<dbReference type="SUPFAM" id="SSF55486">
    <property type="entry name" value="Metalloproteases ('zincins'), catalytic domain"/>
    <property type="match status" value="1"/>
</dbReference>
<evidence type="ECO:0000256" key="6">
    <source>
        <dbReference type="ARBA" id="ARBA00022833"/>
    </source>
</evidence>
<evidence type="ECO:0000256" key="2">
    <source>
        <dbReference type="ARBA" id="ARBA00007357"/>
    </source>
</evidence>
<sequence length="769" mass="86512">MSPRNDATTRRETDRLLADPENDAPMVPEGRRSSAMIAKMRRFRIVEGLLVLLLLALAAFGVFRTMKSDNRRVMSRVCTSRDCVITAFELLSSLNETADPCDDFYEYSTGGWRATHEIPDDTGLFGIGQFVTENNNKVLLRILESPVSDASLSQADRQSLSKLRDYYETCQNTRQQNKEGAEPLLHTLQDLYHVLHKAPKGQSLTAGLTWMHKNGFHVLVHTEVTGDPGKAPTTATPNLSPGQLGLPDASYYEDKDTLKLYRQLMMEAMDALRDVHTSSVDLSSKVVDDVLDFEKALAAIQPDAVWIADPINVYNPMSVKDVQSLVSAIDWTTYLDAMSPDVHPHKVIVASEKYMRKLNKLLSSTRDETLHAYMYWSVIRTAGVFLGPDVPLSQPARRLANYVTGVDLDTEENREAVCLESVTKSLGFMAGRFYAKETFGPDSKSQIEDMIEAIRKSFYRRLKKLAWLDAKTRENAKAKAEALKIKVGYPTNPDSTSATEIHDWYKDLRVSDSHYANEMAARQFQVRRMWEPMGGELNLGLIGDMMTAEVNAEYNADQNEIVFPAGLLQKPYFDPTWPMYLQYGALGTTAGHELSHAFDPSGRLFDSHGYLRDWWTKETSAKFEERQRCLEEQYGNYTWPDGDGGVVYVQSKMTIGEDVADAGGLAQSYGAWKHLLEKGGSETLRRNMLLPGLSEYTHEQLFFLAYGAAWARNIRQGEALKRIKTDPHSPTKYRVNGALVNFPPFAKAFGCKAGRDNMALKAADRCEIW</sequence>
<organism evidence="12 13">
    <name type="scientific">Malassezia pachydermatis</name>
    <dbReference type="NCBI Taxonomy" id="77020"/>
    <lineage>
        <taxon>Eukaryota</taxon>
        <taxon>Fungi</taxon>
        <taxon>Dikarya</taxon>
        <taxon>Basidiomycota</taxon>
        <taxon>Ustilaginomycotina</taxon>
        <taxon>Malasseziomycetes</taxon>
        <taxon>Malasseziales</taxon>
        <taxon>Malasseziaceae</taxon>
        <taxon>Malassezia</taxon>
    </lineage>
</organism>
<evidence type="ECO:0000313" key="13">
    <source>
        <dbReference type="Proteomes" id="UP000037751"/>
    </source>
</evidence>
<evidence type="ECO:0000256" key="4">
    <source>
        <dbReference type="ARBA" id="ARBA00022723"/>
    </source>
</evidence>
<evidence type="ECO:0000256" key="5">
    <source>
        <dbReference type="ARBA" id="ARBA00022801"/>
    </source>
</evidence>
<dbReference type="EMBL" id="LGAV01000003">
    <property type="protein sequence ID" value="KOS14702.1"/>
    <property type="molecule type" value="Genomic_DNA"/>
</dbReference>
<proteinExistence type="inferred from homology"/>
<dbReference type="PRINTS" id="PR00786">
    <property type="entry name" value="NEPRILYSIN"/>
</dbReference>
<evidence type="ECO:0000259" key="10">
    <source>
        <dbReference type="Pfam" id="PF01431"/>
    </source>
</evidence>
<dbReference type="InterPro" id="IPR024079">
    <property type="entry name" value="MetalloPept_cat_dom_sf"/>
</dbReference>
<feature type="domain" description="Peptidase M13 C-terminal" evidence="10">
    <location>
        <begin position="551"/>
        <end position="766"/>
    </location>
</feature>
<keyword evidence="9" id="KW-1133">Transmembrane helix</keyword>
<dbReference type="PANTHER" id="PTHR11733:SF167">
    <property type="entry name" value="FI17812P1-RELATED"/>
    <property type="match status" value="1"/>
</dbReference>
<comment type="similarity">
    <text evidence="2">Belongs to the peptidase M13 family.</text>
</comment>
<dbReference type="GO" id="GO:0016485">
    <property type="term" value="P:protein processing"/>
    <property type="evidence" value="ECO:0007669"/>
    <property type="project" value="TreeGrafter"/>
</dbReference>
<dbReference type="Pfam" id="PF01431">
    <property type="entry name" value="Peptidase_M13"/>
    <property type="match status" value="1"/>
</dbReference>
<comment type="caution">
    <text evidence="12">The sequence shown here is derived from an EMBL/GenBank/DDBJ whole genome shotgun (WGS) entry which is preliminary data.</text>
</comment>
<accession>A0A0M9VPS2</accession>
<reference evidence="12 13" key="1">
    <citation type="submission" date="2015-07" db="EMBL/GenBank/DDBJ databases">
        <title>Draft Genome Sequence of Malassezia furfur CBS1878 and Malassezia pachydermatis CBS1879.</title>
        <authorList>
            <person name="Triana S."/>
            <person name="Ohm R."/>
            <person name="Gonzalez A."/>
            <person name="DeCock H."/>
            <person name="Restrepo S."/>
            <person name="Celis A."/>
        </authorList>
    </citation>
    <scope>NUCLEOTIDE SEQUENCE [LARGE SCALE GENOMIC DNA]</scope>
    <source>
        <strain evidence="12 13">CBS 1879</strain>
    </source>
</reference>
<dbReference type="InterPro" id="IPR018497">
    <property type="entry name" value="Peptidase_M13_C"/>
</dbReference>
<keyword evidence="5" id="KW-0378">Hydrolase</keyword>
<evidence type="ECO:0000256" key="9">
    <source>
        <dbReference type="SAM" id="Phobius"/>
    </source>
</evidence>
<evidence type="ECO:0000256" key="3">
    <source>
        <dbReference type="ARBA" id="ARBA00022670"/>
    </source>
</evidence>
<dbReference type="PANTHER" id="PTHR11733">
    <property type="entry name" value="ZINC METALLOPROTEASE FAMILY M13 NEPRILYSIN-RELATED"/>
    <property type="match status" value="1"/>
</dbReference>
<dbReference type="GeneID" id="28727131"/>
<name>A0A0M9VPS2_9BASI</name>
<feature type="region of interest" description="Disordered" evidence="8">
    <location>
        <begin position="1"/>
        <end position="30"/>
    </location>
</feature>
<feature type="domain" description="Peptidase M13 N-terminal" evidence="11">
    <location>
        <begin position="100"/>
        <end position="490"/>
    </location>
</feature>
<keyword evidence="3" id="KW-0645">Protease</keyword>
<dbReference type="RefSeq" id="XP_017992334.1">
    <property type="nucleotide sequence ID" value="XM_018135256.1"/>
</dbReference>
<keyword evidence="13" id="KW-1185">Reference proteome</keyword>
<keyword evidence="9" id="KW-0472">Membrane</keyword>
<protein>
    <submittedName>
        <fullName evidence="12">Endothelin-converting enzyme 1</fullName>
    </submittedName>
</protein>
<keyword evidence="4" id="KW-0479">Metal-binding</keyword>
<dbReference type="STRING" id="77020.A0A0M9VPS2"/>
<feature type="transmembrane region" description="Helical" evidence="9">
    <location>
        <begin position="45"/>
        <end position="63"/>
    </location>
</feature>
<dbReference type="InterPro" id="IPR042089">
    <property type="entry name" value="Peptidase_M13_dom_2"/>
</dbReference>
<evidence type="ECO:0000259" key="11">
    <source>
        <dbReference type="Pfam" id="PF05649"/>
    </source>
</evidence>
<keyword evidence="9" id="KW-0812">Transmembrane</keyword>
<comment type="cofactor">
    <cofactor evidence="1">
        <name>Zn(2+)</name>
        <dbReference type="ChEBI" id="CHEBI:29105"/>
    </cofactor>
</comment>
<feature type="compositionally biased region" description="Basic and acidic residues" evidence="8">
    <location>
        <begin position="7"/>
        <end position="18"/>
    </location>
</feature>
<dbReference type="VEuPathDB" id="FungiDB:Malapachy_0742"/>
<keyword evidence="7" id="KW-0482">Metalloprotease</keyword>